<keyword evidence="3" id="KW-1185">Reference proteome</keyword>
<organism evidence="2 3">
    <name type="scientific">Pontivivens marinum</name>
    <dbReference type="NCBI Taxonomy" id="1690039"/>
    <lineage>
        <taxon>Bacteria</taxon>
        <taxon>Pseudomonadati</taxon>
        <taxon>Pseudomonadota</taxon>
        <taxon>Alphaproteobacteria</taxon>
        <taxon>Rhodobacterales</taxon>
        <taxon>Paracoccaceae</taxon>
        <taxon>Pontivivens</taxon>
    </lineage>
</organism>
<dbReference type="Proteomes" id="UP000220034">
    <property type="component" value="Unassembled WGS sequence"/>
</dbReference>
<feature type="region of interest" description="Disordered" evidence="1">
    <location>
        <begin position="47"/>
        <end position="67"/>
    </location>
</feature>
<dbReference type="AlphaFoldDB" id="A0A2C9CS46"/>
<dbReference type="OrthoDB" id="285836at2"/>
<sequence>MSDLIQVQEALADAVRVVEELNEVVTDQANRIELLERRVAMLMSRAAEQEADQMSGLPIADQRPPHY</sequence>
<gene>
    <name evidence="2" type="ORF">SAMN06273572_103205</name>
</gene>
<protein>
    <submittedName>
        <fullName evidence="2">SlyX protein</fullName>
    </submittedName>
</protein>
<accession>A0A2C9CS46</accession>
<evidence type="ECO:0000313" key="2">
    <source>
        <dbReference type="EMBL" id="SOH94176.1"/>
    </source>
</evidence>
<dbReference type="EMBL" id="OCTN01000003">
    <property type="protein sequence ID" value="SOH94176.1"/>
    <property type="molecule type" value="Genomic_DNA"/>
</dbReference>
<reference evidence="3" key="1">
    <citation type="submission" date="2017-09" db="EMBL/GenBank/DDBJ databases">
        <authorList>
            <person name="Varghese N."/>
            <person name="Submissions S."/>
        </authorList>
    </citation>
    <scope>NUCLEOTIDE SEQUENCE [LARGE SCALE GENOMIC DNA]</scope>
    <source>
        <strain evidence="3">C7</strain>
    </source>
</reference>
<dbReference type="RefSeq" id="WP_097929730.1">
    <property type="nucleotide sequence ID" value="NZ_OCTN01000003.1"/>
</dbReference>
<evidence type="ECO:0000313" key="3">
    <source>
        <dbReference type="Proteomes" id="UP000220034"/>
    </source>
</evidence>
<name>A0A2C9CS46_9RHOB</name>
<dbReference type="Pfam" id="PF04102">
    <property type="entry name" value="SlyX"/>
    <property type="match status" value="1"/>
</dbReference>
<proteinExistence type="predicted"/>
<dbReference type="InterPro" id="IPR007236">
    <property type="entry name" value="SlyX"/>
</dbReference>
<evidence type="ECO:0000256" key="1">
    <source>
        <dbReference type="SAM" id="MobiDB-lite"/>
    </source>
</evidence>